<feature type="domain" description="Rhodanese" evidence="2">
    <location>
        <begin position="169"/>
        <end position="218"/>
    </location>
</feature>
<dbReference type="Gene3D" id="3.40.250.10">
    <property type="entry name" value="Rhodanese-like domain"/>
    <property type="match status" value="1"/>
</dbReference>
<accession>A0A9W7A0Z9</accession>
<dbReference type="PROSITE" id="PS50206">
    <property type="entry name" value="RHODANESE_3"/>
    <property type="match status" value="1"/>
</dbReference>
<dbReference type="SUPFAM" id="SSF52821">
    <property type="entry name" value="Rhodanese/Cell cycle control phosphatase"/>
    <property type="match status" value="1"/>
</dbReference>
<gene>
    <name evidence="3" type="ORF">TrST_g9082</name>
</gene>
<dbReference type="InterPro" id="IPR001763">
    <property type="entry name" value="Rhodanese-like_dom"/>
</dbReference>
<protein>
    <recommendedName>
        <fullName evidence="2">Rhodanese domain-containing protein</fullName>
    </recommendedName>
</protein>
<sequence length="232" mass="25359">MSAMPSWDPCLDLDVPICKPVNPQNARPPLPPKPNEPSPTPMPDWRTTVDPGLSSRAKALNSPKPVYTMAVREKIQALRRQMKPADSVLPSAAQQQLQQNTADKVKDEYVENTFIIDVRSQAEISAHVINGRAFTLIRGGVPFPLALMEKVGEERSAYPEPLCDDPGIKEKEILVSCTDGMTSVLAWDVLKNACGFSNVKVIQGGIQAWAAAKLPLISTTLLDISSDEEEDD</sequence>
<evidence type="ECO:0000313" key="4">
    <source>
        <dbReference type="Proteomes" id="UP001165085"/>
    </source>
</evidence>
<dbReference type="Proteomes" id="UP001165085">
    <property type="component" value="Unassembled WGS sequence"/>
</dbReference>
<dbReference type="Pfam" id="PF00581">
    <property type="entry name" value="Rhodanese"/>
    <property type="match status" value="1"/>
</dbReference>
<feature type="region of interest" description="Disordered" evidence="1">
    <location>
        <begin position="1"/>
        <end position="59"/>
    </location>
</feature>
<comment type="caution">
    <text evidence="3">The sequence shown here is derived from an EMBL/GenBank/DDBJ whole genome shotgun (WGS) entry which is preliminary data.</text>
</comment>
<dbReference type="EMBL" id="BRXY01000072">
    <property type="protein sequence ID" value="GMH61526.1"/>
    <property type="molecule type" value="Genomic_DNA"/>
</dbReference>
<feature type="compositionally biased region" description="Pro residues" evidence="1">
    <location>
        <begin position="26"/>
        <end position="42"/>
    </location>
</feature>
<proteinExistence type="predicted"/>
<name>A0A9W7A0Z9_9STRA</name>
<dbReference type="CDD" id="cd00158">
    <property type="entry name" value="RHOD"/>
    <property type="match status" value="1"/>
</dbReference>
<keyword evidence="4" id="KW-1185">Reference proteome</keyword>
<dbReference type="InterPro" id="IPR036873">
    <property type="entry name" value="Rhodanese-like_dom_sf"/>
</dbReference>
<dbReference type="OrthoDB" id="566238at2759"/>
<evidence type="ECO:0000313" key="3">
    <source>
        <dbReference type="EMBL" id="GMH61526.1"/>
    </source>
</evidence>
<organism evidence="3 4">
    <name type="scientific">Triparma strigata</name>
    <dbReference type="NCBI Taxonomy" id="1606541"/>
    <lineage>
        <taxon>Eukaryota</taxon>
        <taxon>Sar</taxon>
        <taxon>Stramenopiles</taxon>
        <taxon>Ochrophyta</taxon>
        <taxon>Bolidophyceae</taxon>
        <taxon>Parmales</taxon>
        <taxon>Triparmaceae</taxon>
        <taxon>Triparma</taxon>
    </lineage>
</organism>
<evidence type="ECO:0000256" key="1">
    <source>
        <dbReference type="SAM" id="MobiDB-lite"/>
    </source>
</evidence>
<dbReference type="AlphaFoldDB" id="A0A9W7A0Z9"/>
<reference evidence="4" key="1">
    <citation type="journal article" date="2023" name="Commun. Biol.">
        <title>Genome analysis of Parmales, the sister group of diatoms, reveals the evolutionary specialization of diatoms from phago-mixotrophs to photoautotrophs.</title>
        <authorList>
            <person name="Ban H."/>
            <person name="Sato S."/>
            <person name="Yoshikawa S."/>
            <person name="Yamada K."/>
            <person name="Nakamura Y."/>
            <person name="Ichinomiya M."/>
            <person name="Sato N."/>
            <person name="Blanc-Mathieu R."/>
            <person name="Endo H."/>
            <person name="Kuwata A."/>
            <person name="Ogata H."/>
        </authorList>
    </citation>
    <scope>NUCLEOTIDE SEQUENCE [LARGE SCALE GENOMIC DNA]</scope>
    <source>
        <strain evidence="4">NIES 3701</strain>
    </source>
</reference>
<dbReference type="SMART" id="SM00450">
    <property type="entry name" value="RHOD"/>
    <property type="match status" value="1"/>
</dbReference>
<evidence type="ECO:0000259" key="2">
    <source>
        <dbReference type="PROSITE" id="PS50206"/>
    </source>
</evidence>